<protein>
    <submittedName>
        <fullName evidence="4">Uncharacterized protein</fullName>
    </submittedName>
</protein>
<evidence type="ECO:0000313" key="2">
    <source>
        <dbReference type="EMBL" id="VFJ56999.1"/>
    </source>
</evidence>
<evidence type="ECO:0000313" key="4">
    <source>
        <dbReference type="EMBL" id="VFK11506.1"/>
    </source>
</evidence>
<accession>A0A450W3F5</accession>
<dbReference type="EMBL" id="CAADFL010000187">
    <property type="protein sequence ID" value="VFK11506.1"/>
    <property type="molecule type" value="Genomic_DNA"/>
</dbReference>
<proteinExistence type="predicted"/>
<evidence type="ECO:0000313" key="3">
    <source>
        <dbReference type="EMBL" id="VFJ57045.1"/>
    </source>
</evidence>
<dbReference type="EMBL" id="CAADEZ010000181">
    <property type="protein sequence ID" value="VFJ57045.1"/>
    <property type="molecule type" value="Genomic_DNA"/>
</dbReference>
<reference evidence="4" key="1">
    <citation type="submission" date="2019-02" db="EMBL/GenBank/DDBJ databases">
        <authorList>
            <person name="Gruber-Vodicka R. H."/>
            <person name="Seah K. B. B."/>
        </authorList>
    </citation>
    <scope>NUCLEOTIDE SEQUENCE</scope>
    <source>
        <strain evidence="3">BECK_BZ163</strain>
        <strain evidence="4">BECK_BZ164</strain>
        <strain evidence="2">BECK_BZ165</strain>
    </source>
</reference>
<dbReference type="EMBL" id="CAADFA010000190">
    <property type="protein sequence ID" value="VFJ56999.1"/>
    <property type="molecule type" value="Genomic_DNA"/>
</dbReference>
<feature type="compositionally biased region" description="Low complexity" evidence="1">
    <location>
        <begin position="56"/>
        <end position="67"/>
    </location>
</feature>
<dbReference type="AlphaFoldDB" id="A0A450W3F5"/>
<evidence type="ECO:0000256" key="1">
    <source>
        <dbReference type="SAM" id="MobiDB-lite"/>
    </source>
</evidence>
<name>A0A450W3F5_9GAMM</name>
<organism evidence="4">
    <name type="scientific">Candidatus Kentrum sp. FM</name>
    <dbReference type="NCBI Taxonomy" id="2126340"/>
    <lineage>
        <taxon>Bacteria</taxon>
        <taxon>Pseudomonadati</taxon>
        <taxon>Pseudomonadota</taxon>
        <taxon>Gammaproteobacteria</taxon>
        <taxon>Candidatus Kentrum</taxon>
    </lineage>
</organism>
<gene>
    <name evidence="3" type="ORF">BECKFM1743A_GA0114220_101812</name>
    <name evidence="4" type="ORF">BECKFM1743B_GA0114221_101871</name>
    <name evidence="2" type="ORF">BECKFM1743C_GA0114222_101901</name>
</gene>
<feature type="region of interest" description="Disordered" evidence="1">
    <location>
        <begin position="56"/>
        <end position="76"/>
    </location>
</feature>
<sequence>MHRSAINPESNKSHKEIINNYDYLSLDTVDSNDSKTPLAVPDQARGLLAIRRRISSASSGQAVLSSGRTASRISRT</sequence>